<dbReference type="Pfam" id="PF13173">
    <property type="entry name" value="AAA_14"/>
    <property type="match status" value="1"/>
</dbReference>
<sequence length="425" mass="47708">MQNNDYRSRIIDSIIKDHLEAFGAVCIEGPKWCGKTWTAMHNCNSQFMLGDSKDNFQNRKLAQLDPAMILKGEAPRLIDEWQEVPSIWDAVRYEVDSRQAQGQFILTGSSTPKRKGIMHSGAGRIVPLRMRTMSLWESGDSDGKVSLHSLFTGDVETQLTGDVELKKIAQLIVRGGWPQSLTVPKEKYHLLPQGYINAIIDDGSNRLDEIKRDSSKMIRLLKSLARNESTTVSNKTLKKDIMDVDGIAISDPTIAEYLDVFRRLYLIEDQPPFSPGVRSSVRVKQSSKRHLTDPSIACSLLGLNEEGLINDLNTMGFLFESMCERDLWLYAMPHGGKLFHYQDYREKEIDAIVEMPNGDWGAFEIKLGAHQIDSAAENLLSIRADIAKEGKGKEPKFLCVLCGLSNAAYKREDGVYVVPVTSLKP</sequence>
<dbReference type="RefSeq" id="WP_072935942.1">
    <property type="nucleotide sequence ID" value="NZ_FQUG01000007.1"/>
</dbReference>
<accession>A0A1M4Z003</accession>
<reference evidence="3 4" key="1">
    <citation type="submission" date="2016-11" db="EMBL/GenBank/DDBJ databases">
        <authorList>
            <person name="Jaros S."/>
            <person name="Januszkiewicz K."/>
            <person name="Wedrychowicz H."/>
        </authorList>
    </citation>
    <scope>NUCLEOTIDE SEQUENCE [LARGE SCALE GENOMIC DNA]</scope>
    <source>
        <strain evidence="3 4">DSM 10502</strain>
    </source>
</reference>
<organism evidence="3 4">
    <name type="scientific">Schwartzia succinivorans DSM 10502</name>
    <dbReference type="NCBI Taxonomy" id="1123243"/>
    <lineage>
        <taxon>Bacteria</taxon>
        <taxon>Bacillati</taxon>
        <taxon>Bacillota</taxon>
        <taxon>Negativicutes</taxon>
        <taxon>Selenomonadales</taxon>
        <taxon>Selenomonadaceae</taxon>
        <taxon>Schwartzia</taxon>
    </lineage>
</organism>
<dbReference type="PANTHER" id="PTHR43566">
    <property type="entry name" value="CONSERVED PROTEIN"/>
    <property type="match status" value="1"/>
</dbReference>
<dbReference type="Pfam" id="PF13635">
    <property type="entry name" value="DUF4143"/>
    <property type="match status" value="1"/>
</dbReference>
<gene>
    <name evidence="3" type="ORF">SAMN02745190_01855</name>
</gene>
<evidence type="ECO:0000313" key="4">
    <source>
        <dbReference type="Proteomes" id="UP000184404"/>
    </source>
</evidence>
<evidence type="ECO:0000259" key="1">
    <source>
        <dbReference type="Pfam" id="PF13173"/>
    </source>
</evidence>
<evidence type="ECO:0000313" key="3">
    <source>
        <dbReference type="EMBL" id="SHF10896.1"/>
    </source>
</evidence>
<keyword evidence="4" id="KW-1185">Reference proteome</keyword>
<dbReference type="InterPro" id="IPR041682">
    <property type="entry name" value="AAA_14"/>
</dbReference>
<dbReference type="OrthoDB" id="128089at2"/>
<proteinExistence type="predicted"/>
<name>A0A1M4Z003_9FIRM</name>
<dbReference type="PANTHER" id="PTHR43566:SF2">
    <property type="entry name" value="DUF4143 DOMAIN-CONTAINING PROTEIN"/>
    <property type="match status" value="1"/>
</dbReference>
<evidence type="ECO:0000259" key="2">
    <source>
        <dbReference type="Pfam" id="PF13635"/>
    </source>
</evidence>
<evidence type="ECO:0008006" key="5">
    <source>
        <dbReference type="Google" id="ProtNLM"/>
    </source>
</evidence>
<protein>
    <recommendedName>
        <fullName evidence="5">ATPase</fullName>
    </recommendedName>
</protein>
<feature type="domain" description="AAA" evidence="1">
    <location>
        <begin position="24"/>
        <end position="137"/>
    </location>
</feature>
<feature type="domain" description="DUF4143" evidence="2">
    <location>
        <begin position="209"/>
        <end position="367"/>
    </location>
</feature>
<dbReference type="InterPro" id="IPR025420">
    <property type="entry name" value="DUF4143"/>
</dbReference>
<dbReference type="EMBL" id="FQUG01000007">
    <property type="protein sequence ID" value="SHF10896.1"/>
    <property type="molecule type" value="Genomic_DNA"/>
</dbReference>
<dbReference type="Proteomes" id="UP000184404">
    <property type="component" value="Unassembled WGS sequence"/>
</dbReference>
<dbReference type="STRING" id="1123243.SAMN02745190_01855"/>
<dbReference type="AlphaFoldDB" id="A0A1M4Z003"/>